<dbReference type="InterPro" id="IPR000551">
    <property type="entry name" value="MerR-type_HTH_dom"/>
</dbReference>
<protein>
    <submittedName>
        <fullName evidence="3">MerR family transcriptional regulator</fullName>
    </submittedName>
</protein>
<dbReference type="Pfam" id="PF13411">
    <property type="entry name" value="MerR_1"/>
    <property type="match status" value="1"/>
</dbReference>
<sequence>MTAAPSEQLAIGALARHTGCSVDTIRYYEHIGLMPEVRRTSGGYKVYDGEHIRRLTFIRRSRMLGMSLDQAREILAGVEHNSYSCRSVKTLLVERAAAIGSKIEELERIQRNLATAIEVCGDAELRNCRIIEAMLAGEDAALDRCCSESSDRTS</sequence>
<dbReference type="PANTHER" id="PTHR30204">
    <property type="entry name" value="REDOX-CYCLING DRUG-SENSING TRANSCRIPTIONAL ACTIVATOR SOXR"/>
    <property type="match status" value="1"/>
</dbReference>
<dbReference type="SUPFAM" id="SSF46955">
    <property type="entry name" value="Putative DNA-binding domain"/>
    <property type="match status" value="1"/>
</dbReference>
<reference evidence="3" key="1">
    <citation type="submission" date="2024-06" db="EMBL/GenBank/DDBJ databases">
        <title>Mesorhizobium karijinii sp. nov., a symbiont of the iconic Swainsona formosa from arid Australia.</title>
        <authorList>
            <person name="Hill Y.J."/>
            <person name="Watkin E.L.J."/>
            <person name="O'Hara G.W."/>
            <person name="Terpolilli J."/>
            <person name="Tye M.L."/>
            <person name="Kohlmeier M.G."/>
        </authorList>
    </citation>
    <scope>NUCLEOTIDE SEQUENCE</scope>
    <source>
        <strain evidence="3">WSM2240</strain>
    </source>
</reference>
<dbReference type="PRINTS" id="PR00040">
    <property type="entry name" value="HTHMERR"/>
</dbReference>
<evidence type="ECO:0000259" key="2">
    <source>
        <dbReference type="PROSITE" id="PS50937"/>
    </source>
</evidence>
<dbReference type="EMBL" id="CP159253">
    <property type="protein sequence ID" value="XCG47835.1"/>
    <property type="molecule type" value="Genomic_DNA"/>
</dbReference>
<feature type="domain" description="HTH merR-type" evidence="2">
    <location>
        <begin position="8"/>
        <end position="77"/>
    </location>
</feature>
<proteinExistence type="predicted"/>
<dbReference type="InterPro" id="IPR009061">
    <property type="entry name" value="DNA-bd_dom_put_sf"/>
</dbReference>
<dbReference type="PANTHER" id="PTHR30204:SF92">
    <property type="entry name" value="HTH-TYPE TRANSCRIPTIONAL REGULATOR ZNTR"/>
    <property type="match status" value="1"/>
</dbReference>
<dbReference type="SMART" id="SM00422">
    <property type="entry name" value="HTH_MERR"/>
    <property type="match status" value="1"/>
</dbReference>
<dbReference type="InterPro" id="IPR047057">
    <property type="entry name" value="MerR_fam"/>
</dbReference>
<evidence type="ECO:0000256" key="1">
    <source>
        <dbReference type="ARBA" id="ARBA00023125"/>
    </source>
</evidence>
<name>A0AAU8CLZ8_9HYPH</name>
<evidence type="ECO:0000313" key="3">
    <source>
        <dbReference type="EMBL" id="XCG47835.1"/>
    </source>
</evidence>
<dbReference type="RefSeq" id="WP_353644623.1">
    <property type="nucleotide sequence ID" value="NZ_CP159253.1"/>
</dbReference>
<dbReference type="Gene3D" id="1.10.1660.10">
    <property type="match status" value="1"/>
</dbReference>
<dbReference type="GO" id="GO:0003700">
    <property type="term" value="F:DNA-binding transcription factor activity"/>
    <property type="evidence" value="ECO:0007669"/>
    <property type="project" value="InterPro"/>
</dbReference>
<gene>
    <name evidence="3" type="ORF">ABVK50_21595</name>
</gene>
<dbReference type="PROSITE" id="PS00552">
    <property type="entry name" value="HTH_MERR_1"/>
    <property type="match status" value="1"/>
</dbReference>
<dbReference type="AlphaFoldDB" id="A0AAU8CLZ8"/>
<accession>A0AAU8CLZ8</accession>
<dbReference type="GO" id="GO:0003677">
    <property type="term" value="F:DNA binding"/>
    <property type="evidence" value="ECO:0007669"/>
    <property type="project" value="UniProtKB-KW"/>
</dbReference>
<dbReference type="PROSITE" id="PS50937">
    <property type="entry name" value="HTH_MERR_2"/>
    <property type="match status" value="1"/>
</dbReference>
<organism evidence="3">
    <name type="scientific">Mesorhizobium sp. WSM2240</name>
    <dbReference type="NCBI Taxonomy" id="3228851"/>
    <lineage>
        <taxon>Bacteria</taxon>
        <taxon>Pseudomonadati</taxon>
        <taxon>Pseudomonadota</taxon>
        <taxon>Alphaproteobacteria</taxon>
        <taxon>Hyphomicrobiales</taxon>
        <taxon>Phyllobacteriaceae</taxon>
        <taxon>Mesorhizobium</taxon>
    </lineage>
</organism>
<keyword evidence="1" id="KW-0238">DNA-binding</keyword>